<accession>A0A0X8JPA4</accession>
<feature type="signal peptide" evidence="2">
    <location>
        <begin position="1"/>
        <end position="19"/>
    </location>
</feature>
<keyword evidence="2" id="KW-0732">Signal</keyword>
<feature type="region of interest" description="Disordered" evidence="1">
    <location>
        <begin position="156"/>
        <end position="179"/>
    </location>
</feature>
<dbReference type="EMBL" id="CP014230">
    <property type="protein sequence ID" value="AMD92262.1"/>
    <property type="molecule type" value="Genomic_DNA"/>
</dbReference>
<evidence type="ECO:0000256" key="1">
    <source>
        <dbReference type="SAM" id="MobiDB-lite"/>
    </source>
</evidence>
<feature type="chain" id="PRO_5007067592" description="Lipoprotein" evidence="2">
    <location>
        <begin position="20"/>
        <end position="179"/>
    </location>
</feature>
<dbReference type="AlphaFoldDB" id="A0A0X8JPA4"/>
<reference evidence="4" key="1">
    <citation type="submission" date="2016-02" db="EMBL/GenBank/DDBJ databases">
        <authorList>
            <person name="Holder M.E."/>
            <person name="Ajami N.J."/>
            <person name="Petrosino J.F."/>
        </authorList>
    </citation>
    <scope>NUCLEOTIDE SEQUENCE [LARGE SCALE GENOMIC DNA]</scope>
    <source>
        <strain evidence="4">DSM 12838</strain>
    </source>
</reference>
<dbReference type="Proteomes" id="UP000063964">
    <property type="component" value="Chromosome"/>
</dbReference>
<name>A0A0X8JPA4_9BACT</name>
<keyword evidence="4" id="KW-1185">Reference proteome</keyword>
<organism evidence="3 4">
    <name type="scientific">Desulfomicrobium orale DSM 12838</name>
    <dbReference type="NCBI Taxonomy" id="888061"/>
    <lineage>
        <taxon>Bacteria</taxon>
        <taxon>Pseudomonadati</taxon>
        <taxon>Thermodesulfobacteriota</taxon>
        <taxon>Desulfovibrionia</taxon>
        <taxon>Desulfovibrionales</taxon>
        <taxon>Desulfomicrobiaceae</taxon>
        <taxon>Desulfomicrobium</taxon>
    </lineage>
</organism>
<dbReference type="RefSeq" id="WP_066603388.1">
    <property type="nucleotide sequence ID" value="NZ_CP014230.1"/>
</dbReference>
<protein>
    <recommendedName>
        <fullName evidence="5">Lipoprotein</fullName>
    </recommendedName>
</protein>
<evidence type="ECO:0008006" key="5">
    <source>
        <dbReference type="Google" id="ProtNLM"/>
    </source>
</evidence>
<evidence type="ECO:0000313" key="3">
    <source>
        <dbReference type="EMBL" id="AMD92262.1"/>
    </source>
</evidence>
<proteinExistence type="predicted"/>
<evidence type="ECO:0000313" key="4">
    <source>
        <dbReference type="Proteomes" id="UP000063964"/>
    </source>
</evidence>
<dbReference type="KEGG" id="doa:AXF15_03480"/>
<sequence>MRYLKIVLLLLLLPAWGCANLTGSSSPEPQTAPMPSSFFYDFNDIRVPSEMEIQPKKSSIAPVEGGKSGVMKFKGRVEPISLFDFFYNNMPKDGWTLLTYQKYQRYLLVFSKDNRITVITIEEDPIYYTWAEIWVSPRVPAVAPAYSGGTQHMDTYSPSGMSGNPPFGSTLENERNLPQ</sequence>
<gene>
    <name evidence="3" type="ORF">AXF15_03480</name>
</gene>
<dbReference type="STRING" id="888061.AXF15_03480"/>
<evidence type="ECO:0000256" key="2">
    <source>
        <dbReference type="SAM" id="SignalP"/>
    </source>
</evidence>
<dbReference type="OrthoDB" id="9794844at2"/>